<dbReference type="AlphaFoldDB" id="A0AAV0D5M7"/>
<organism evidence="3 4">
    <name type="scientific">Cuscuta epithymum</name>
    <dbReference type="NCBI Taxonomy" id="186058"/>
    <lineage>
        <taxon>Eukaryota</taxon>
        <taxon>Viridiplantae</taxon>
        <taxon>Streptophyta</taxon>
        <taxon>Embryophyta</taxon>
        <taxon>Tracheophyta</taxon>
        <taxon>Spermatophyta</taxon>
        <taxon>Magnoliopsida</taxon>
        <taxon>eudicotyledons</taxon>
        <taxon>Gunneridae</taxon>
        <taxon>Pentapetalae</taxon>
        <taxon>asterids</taxon>
        <taxon>lamiids</taxon>
        <taxon>Solanales</taxon>
        <taxon>Convolvulaceae</taxon>
        <taxon>Cuscuteae</taxon>
        <taxon>Cuscuta</taxon>
        <taxon>Cuscuta subgen. Cuscuta</taxon>
    </lineage>
</organism>
<keyword evidence="1" id="KW-1133">Transmembrane helix</keyword>
<sequence>MTCFNQSMFLHCLWLQRIMVYYQHVENYSLNSDSKRWHFYQFFYNNSGDFNYERQQVPSRRSINHSLFDCILFLPFQFVLIIIYCGFPILVLKFDIQKFNLDNGNHERVRRFSDLSSSFIPRGIGFLHIGSL</sequence>
<comment type="caution">
    <text evidence="3">The sequence shown here is derived from an EMBL/GenBank/DDBJ whole genome shotgun (WGS) entry which is preliminary data.</text>
</comment>
<feature type="chain" id="PRO_5043673117" evidence="2">
    <location>
        <begin position="16"/>
        <end position="132"/>
    </location>
</feature>
<name>A0AAV0D5M7_9ASTE</name>
<keyword evidence="1" id="KW-0472">Membrane</keyword>
<keyword evidence="1" id="KW-0812">Transmembrane</keyword>
<keyword evidence="2" id="KW-0732">Signal</keyword>
<evidence type="ECO:0000313" key="3">
    <source>
        <dbReference type="EMBL" id="CAH9091780.1"/>
    </source>
</evidence>
<protein>
    <submittedName>
        <fullName evidence="3">Uncharacterized protein</fullName>
    </submittedName>
</protein>
<feature type="signal peptide" evidence="2">
    <location>
        <begin position="1"/>
        <end position="15"/>
    </location>
</feature>
<dbReference type="EMBL" id="CAMAPF010000069">
    <property type="protein sequence ID" value="CAH9091780.1"/>
    <property type="molecule type" value="Genomic_DNA"/>
</dbReference>
<keyword evidence="4" id="KW-1185">Reference proteome</keyword>
<evidence type="ECO:0000256" key="1">
    <source>
        <dbReference type="SAM" id="Phobius"/>
    </source>
</evidence>
<accession>A0AAV0D5M7</accession>
<dbReference type="Proteomes" id="UP001152523">
    <property type="component" value="Unassembled WGS sequence"/>
</dbReference>
<reference evidence="3" key="1">
    <citation type="submission" date="2022-07" db="EMBL/GenBank/DDBJ databases">
        <authorList>
            <person name="Macas J."/>
            <person name="Novak P."/>
            <person name="Neumann P."/>
        </authorList>
    </citation>
    <scope>NUCLEOTIDE SEQUENCE</scope>
</reference>
<evidence type="ECO:0000313" key="4">
    <source>
        <dbReference type="Proteomes" id="UP001152523"/>
    </source>
</evidence>
<proteinExistence type="predicted"/>
<gene>
    <name evidence="3" type="ORF">CEPIT_LOCUS11844</name>
</gene>
<feature type="transmembrane region" description="Helical" evidence="1">
    <location>
        <begin position="71"/>
        <end position="92"/>
    </location>
</feature>
<evidence type="ECO:0000256" key="2">
    <source>
        <dbReference type="SAM" id="SignalP"/>
    </source>
</evidence>